<keyword evidence="2" id="KW-1185">Reference proteome</keyword>
<evidence type="ECO:0000313" key="2">
    <source>
        <dbReference type="Proteomes" id="UP001164250"/>
    </source>
</evidence>
<protein>
    <submittedName>
        <fullName evidence="1">Uncharacterized protein</fullName>
    </submittedName>
</protein>
<gene>
    <name evidence="1" type="ORF">Patl1_07386</name>
</gene>
<dbReference type="Proteomes" id="UP001164250">
    <property type="component" value="Chromosome 10"/>
</dbReference>
<reference evidence="2" key="1">
    <citation type="journal article" date="2023" name="G3 (Bethesda)">
        <title>Genome assembly and association tests identify interacting loci associated with vigor, precocity, and sex in interspecific pistachio rootstocks.</title>
        <authorList>
            <person name="Palmer W."/>
            <person name="Jacygrad E."/>
            <person name="Sagayaradj S."/>
            <person name="Cavanaugh K."/>
            <person name="Han R."/>
            <person name="Bertier L."/>
            <person name="Beede B."/>
            <person name="Kafkas S."/>
            <person name="Golino D."/>
            <person name="Preece J."/>
            <person name="Michelmore R."/>
        </authorList>
    </citation>
    <scope>NUCLEOTIDE SEQUENCE [LARGE SCALE GENOMIC DNA]</scope>
</reference>
<sequence>MKIQFIGCCLPPFPPRIKLNTDGLAKGSPGPVAYGGIFLWFLFRLLRNGLMLLDNRGKNGGLVVMNPVTRKMVALPVGNLCPPYEESYGFALSEATGEYKVVHLFRDNYIGALHWIPEFDASDYEVSMFLDCGCKVLDEMPEKDVISWTELIVAYTKSGDMKSANVLFDGLPLKDMVAWTAMATGYIYRSAYSLLIDNSLLELRQIMLNQLWLVVRAKHKEVCLHKDSPLEETILECYNCGYQNVFLLGFISAKMESVIVLLCREPCLNVNALKDMNWNLSQWCPLIDDRCFLQWLVKIPSEQEQLRARQISAQQNSFSIFDHPIKNSTSKFFLCLRVFYILDTLVVRKNLLRESNVVIMATLE</sequence>
<comment type="caution">
    <text evidence="1">The sequence shown here is derived from an EMBL/GenBank/DDBJ whole genome shotgun (WGS) entry which is preliminary data.</text>
</comment>
<organism evidence="1 2">
    <name type="scientific">Pistacia atlantica</name>
    <dbReference type="NCBI Taxonomy" id="434234"/>
    <lineage>
        <taxon>Eukaryota</taxon>
        <taxon>Viridiplantae</taxon>
        <taxon>Streptophyta</taxon>
        <taxon>Embryophyta</taxon>
        <taxon>Tracheophyta</taxon>
        <taxon>Spermatophyta</taxon>
        <taxon>Magnoliopsida</taxon>
        <taxon>eudicotyledons</taxon>
        <taxon>Gunneridae</taxon>
        <taxon>Pentapetalae</taxon>
        <taxon>rosids</taxon>
        <taxon>malvids</taxon>
        <taxon>Sapindales</taxon>
        <taxon>Anacardiaceae</taxon>
        <taxon>Pistacia</taxon>
    </lineage>
</organism>
<dbReference type="EMBL" id="CM047906">
    <property type="protein sequence ID" value="KAJ0085077.1"/>
    <property type="molecule type" value="Genomic_DNA"/>
</dbReference>
<evidence type="ECO:0000313" key="1">
    <source>
        <dbReference type="EMBL" id="KAJ0085077.1"/>
    </source>
</evidence>
<accession>A0ACC1AE57</accession>
<name>A0ACC1AE57_9ROSI</name>
<proteinExistence type="predicted"/>